<dbReference type="EMBL" id="JAKNDN010000049">
    <property type="protein sequence ID" value="MCG4961896.1"/>
    <property type="molecule type" value="Genomic_DNA"/>
</dbReference>
<protein>
    <submittedName>
        <fullName evidence="2">Polysaccharide deacetylase family protein</fullName>
    </submittedName>
</protein>
<proteinExistence type="predicted"/>
<comment type="caution">
    <text evidence="2">The sequence shown here is derived from an EMBL/GenBank/DDBJ whole genome shotgun (WGS) entry which is preliminary data.</text>
</comment>
<dbReference type="InterPro" id="IPR054297">
    <property type="entry name" value="DUF7033"/>
</dbReference>
<evidence type="ECO:0000313" key="2">
    <source>
        <dbReference type="EMBL" id="MCG4961896.1"/>
    </source>
</evidence>
<feature type="domain" description="DUF7033" evidence="1">
    <location>
        <begin position="99"/>
        <end position="184"/>
    </location>
</feature>
<dbReference type="Pfam" id="PF23019">
    <property type="entry name" value="DUF7033"/>
    <property type="match status" value="1"/>
</dbReference>
<accession>A0AAW5CA48</accession>
<dbReference type="RefSeq" id="WP_217778942.1">
    <property type="nucleotide sequence ID" value="NZ_JAHOOV010000041.1"/>
</dbReference>
<evidence type="ECO:0000313" key="3">
    <source>
        <dbReference type="Proteomes" id="UP001199750"/>
    </source>
</evidence>
<name>A0AAW5CA48_9BACT</name>
<gene>
    <name evidence="2" type="ORF">L0P03_18935</name>
</gene>
<dbReference type="CDD" id="cd10931">
    <property type="entry name" value="CE4_u7"/>
    <property type="match status" value="1"/>
</dbReference>
<dbReference type="Proteomes" id="UP001199750">
    <property type="component" value="Unassembled WGS sequence"/>
</dbReference>
<organism evidence="2 3">
    <name type="scientific">Odoribacter splanchnicus</name>
    <dbReference type="NCBI Taxonomy" id="28118"/>
    <lineage>
        <taxon>Bacteria</taxon>
        <taxon>Pseudomonadati</taxon>
        <taxon>Bacteroidota</taxon>
        <taxon>Bacteroidia</taxon>
        <taxon>Bacteroidales</taxon>
        <taxon>Odoribacteraceae</taxon>
        <taxon>Odoribacter</taxon>
    </lineage>
</organism>
<evidence type="ECO:0000259" key="1">
    <source>
        <dbReference type="Pfam" id="PF23019"/>
    </source>
</evidence>
<dbReference type="AlphaFoldDB" id="A0AAW5CA48"/>
<reference evidence="2" key="1">
    <citation type="submission" date="2022-01" db="EMBL/GenBank/DDBJ databases">
        <title>Collection of gut derived symbiotic bacterial strains cultured from healthy donors.</title>
        <authorList>
            <person name="Lin H."/>
            <person name="Kohout C."/>
            <person name="Waligurski E."/>
            <person name="Pamer E.G."/>
        </authorList>
    </citation>
    <scope>NUCLEOTIDE SEQUENCE</scope>
    <source>
        <strain evidence="2">DFI.1.149</strain>
    </source>
</reference>
<sequence>MDFTIEKQYIIKLLFNNLQLNVPERVGLDKSYKFRYENKVLEINDSFFSRIPASDSYLKRENIPDEVIWIDDPQSEKEKIPGLYGENKMIFEEDYIYCGLDIFASSFFMLTRWEELFLPRDRFGRCDESEMFVVKHRLYTRPIVNEYIRLFRYLLFRLGIPIKESTYRFHPFITHDIDYLFRYASVRNLCQNLAGDILHRKSLKIFFQTCKNYLRYRLGIIGDPFDTFDELMDLSEKFGFKDAFYFKPTVKGEYDSTYDIRDKKVKLIIDKIIRRGHEVGIHPSKNTFHNLNQFNREVTRLNKIYPGISGGRQHFLLYDLPITLHAWEDNGLLYDAGLGFAFRGGFRCGICYPYPFFNVLEKKELKLKIRPLIVMEGALLQYDKEKSLDLIEQEILDLIDIVYRYNGEFVFLWHNDHFYRYEYQNHAIIYKRIIEHIGLLTHGSMSR</sequence>